<name>A0AAN4Z8R2_9BILA</name>
<feature type="non-terminal residue" evidence="1">
    <location>
        <position position="112"/>
    </location>
</feature>
<reference evidence="2" key="1">
    <citation type="submission" date="2022-10" db="EMBL/GenBank/DDBJ databases">
        <title>Genome assembly of Pristionchus species.</title>
        <authorList>
            <person name="Yoshida K."/>
            <person name="Sommer R.J."/>
        </authorList>
    </citation>
    <scope>NUCLEOTIDE SEQUENCE [LARGE SCALE GENOMIC DNA]</scope>
    <source>
        <strain evidence="2">RS5460</strain>
    </source>
</reference>
<feature type="non-terminal residue" evidence="1">
    <location>
        <position position="1"/>
    </location>
</feature>
<sequence>GTNSFESVVLMKEEEIKKAKMPRKRKSKAKQISFGQERQMRSVQLVDTQLAAKKIEEWTLHRLERSEEVTTLPQSRLGDRENWIINEIVQRIQAKFTNMNRHDFTIKMKRGH</sequence>
<gene>
    <name evidence="1" type="ORF">PMAYCL1PPCAC_06376</name>
</gene>
<dbReference type="AlphaFoldDB" id="A0AAN4Z8R2"/>
<evidence type="ECO:0000313" key="2">
    <source>
        <dbReference type="Proteomes" id="UP001328107"/>
    </source>
</evidence>
<accession>A0AAN4Z8R2</accession>
<protein>
    <submittedName>
        <fullName evidence="1">Uncharacterized protein</fullName>
    </submittedName>
</protein>
<evidence type="ECO:0000313" key="1">
    <source>
        <dbReference type="EMBL" id="GMR36181.1"/>
    </source>
</evidence>
<dbReference type="Proteomes" id="UP001328107">
    <property type="component" value="Unassembled WGS sequence"/>
</dbReference>
<comment type="caution">
    <text evidence="1">The sequence shown here is derived from an EMBL/GenBank/DDBJ whole genome shotgun (WGS) entry which is preliminary data.</text>
</comment>
<dbReference type="EMBL" id="BTRK01000002">
    <property type="protein sequence ID" value="GMR36181.1"/>
    <property type="molecule type" value="Genomic_DNA"/>
</dbReference>
<keyword evidence="2" id="KW-1185">Reference proteome</keyword>
<organism evidence="1 2">
    <name type="scientific">Pristionchus mayeri</name>
    <dbReference type="NCBI Taxonomy" id="1317129"/>
    <lineage>
        <taxon>Eukaryota</taxon>
        <taxon>Metazoa</taxon>
        <taxon>Ecdysozoa</taxon>
        <taxon>Nematoda</taxon>
        <taxon>Chromadorea</taxon>
        <taxon>Rhabditida</taxon>
        <taxon>Rhabditina</taxon>
        <taxon>Diplogasteromorpha</taxon>
        <taxon>Diplogasteroidea</taxon>
        <taxon>Neodiplogasteridae</taxon>
        <taxon>Pristionchus</taxon>
    </lineage>
</organism>
<proteinExistence type="predicted"/>